<evidence type="ECO:0000313" key="2">
    <source>
        <dbReference type="EMBL" id="CAF4005275.1"/>
    </source>
</evidence>
<gene>
    <name evidence="2" type="ORF">KXQ929_LOCUS28725</name>
</gene>
<accession>A0A819PAY8</accession>
<evidence type="ECO:0000313" key="3">
    <source>
        <dbReference type="Proteomes" id="UP000663868"/>
    </source>
</evidence>
<dbReference type="Proteomes" id="UP000663868">
    <property type="component" value="Unassembled WGS sequence"/>
</dbReference>
<dbReference type="AlphaFoldDB" id="A0A819PAY8"/>
<protein>
    <submittedName>
        <fullName evidence="2">Uncharacterized protein</fullName>
    </submittedName>
</protein>
<sequence>MLQKTYRLIPLLLEACVLAPPTAAVAVHKLKVKIPSNTAILIDVNQPLKKLGISLGSNSGLFSNAQTLVSQIVAAILPDLPNLGLNIGKRASNGHRTDLSDFMNQIQMGNLDLSTLYTMFPQYSDLMNTLFSVATDLQNVLSPAQLDTMHDLALPLAQDCLDQKIDVETAVDELLSVLVGYLDPDSQLCITIQILAPQVVAAILDVLSNLGVTIGKRK</sequence>
<comment type="caution">
    <text evidence="2">The sequence shown here is derived from an EMBL/GenBank/DDBJ whole genome shotgun (WGS) entry which is preliminary data.</text>
</comment>
<feature type="chain" id="PRO_5033034006" evidence="1">
    <location>
        <begin position="25"/>
        <end position="218"/>
    </location>
</feature>
<organism evidence="2 3">
    <name type="scientific">Adineta steineri</name>
    <dbReference type="NCBI Taxonomy" id="433720"/>
    <lineage>
        <taxon>Eukaryota</taxon>
        <taxon>Metazoa</taxon>
        <taxon>Spiralia</taxon>
        <taxon>Gnathifera</taxon>
        <taxon>Rotifera</taxon>
        <taxon>Eurotatoria</taxon>
        <taxon>Bdelloidea</taxon>
        <taxon>Adinetida</taxon>
        <taxon>Adinetidae</taxon>
        <taxon>Adineta</taxon>
    </lineage>
</organism>
<keyword evidence="1" id="KW-0732">Signal</keyword>
<dbReference type="EMBL" id="CAJOBB010002877">
    <property type="protein sequence ID" value="CAF4005275.1"/>
    <property type="molecule type" value="Genomic_DNA"/>
</dbReference>
<proteinExistence type="predicted"/>
<name>A0A819PAY8_9BILA</name>
<feature type="signal peptide" evidence="1">
    <location>
        <begin position="1"/>
        <end position="24"/>
    </location>
</feature>
<reference evidence="2" key="1">
    <citation type="submission" date="2021-02" db="EMBL/GenBank/DDBJ databases">
        <authorList>
            <person name="Nowell W R."/>
        </authorList>
    </citation>
    <scope>NUCLEOTIDE SEQUENCE</scope>
</reference>
<evidence type="ECO:0000256" key="1">
    <source>
        <dbReference type="SAM" id="SignalP"/>
    </source>
</evidence>